<accession>A0A913ZYS1</accession>
<feature type="region of interest" description="Disordered" evidence="2">
    <location>
        <begin position="228"/>
        <end position="256"/>
    </location>
</feature>
<protein>
    <recommendedName>
        <fullName evidence="5">Coiled-coil domain-containing protein 178</fullName>
    </recommendedName>
</protein>
<organism evidence="3 4">
    <name type="scientific">Patiria miniata</name>
    <name type="common">Bat star</name>
    <name type="synonym">Asterina miniata</name>
    <dbReference type="NCBI Taxonomy" id="46514"/>
    <lineage>
        <taxon>Eukaryota</taxon>
        <taxon>Metazoa</taxon>
        <taxon>Echinodermata</taxon>
        <taxon>Eleutherozoa</taxon>
        <taxon>Asterozoa</taxon>
        <taxon>Asteroidea</taxon>
        <taxon>Valvatacea</taxon>
        <taxon>Valvatida</taxon>
        <taxon>Asterinidae</taxon>
        <taxon>Patiria</taxon>
    </lineage>
</organism>
<feature type="compositionally biased region" description="Basic and acidic residues" evidence="2">
    <location>
        <begin position="91"/>
        <end position="111"/>
    </location>
</feature>
<feature type="coiled-coil region" evidence="1">
    <location>
        <begin position="558"/>
        <end position="627"/>
    </location>
</feature>
<name>A0A913ZYS1_PATMI</name>
<dbReference type="EnsemblMetazoa" id="XM_038200784.1">
    <property type="protein sequence ID" value="XP_038056712.1"/>
    <property type="gene ID" value="LOC119728513"/>
</dbReference>
<keyword evidence="1" id="KW-0175">Coiled coil</keyword>
<feature type="compositionally biased region" description="Polar residues" evidence="2">
    <location>
        <begin position="55"/>
        <end position="72"/>
    </location>
</feature>
<reference evidence="3" key="1">
    <citation type="submission" date="2022-11" db="UniProtKB">
        <authorList>
            <consortium name="EnsemblMetazoa"/>
        </authorList>
    </citation>
    <scope>IDENTIFICATION</scope>
</reference>
<dbReference type="GeneID" id="119728513"/>
<dbReference type="RefSeq" id="XP_038056711.1">
    <property type="nucleotide sequence ID" value="XM_038200783.1"/>
</dbReference>
<dbReference type="InterPro" id="IPR038826">
    <property type="entry name" value="CCDC178"/>
</dbReference>
<dbReference type="EnsemblMetazoa" id="XM_038200783.1">
    <property type="protein sequence ID" value="XP_038056711.1"/>
    <property type="gene ID" value="LOC119728513"/>
</dbReference>
<feature type="compositionally biased region" description="Low complexity" evidence="2">
    <location>
        <begin position="232"/>
        <end position="256"/>
    </location>
</feature>
<evidence type="ECO:0000313" key="4">
    <source>
        <dbReference type="Proteomes" id="UP000887568"/>
    </source>
</evidence>
<proteinExistence type="predicted"/>
<feature type="compositionally biased region" description="Basic residues" evidence="2">
    <location>
        <begin position="73"/>
        <end position="85"/>
    </location>
</feature>
<dbReference type="OMA" id="AICHIQD"/>
<evidence type="ECO:0000256" key="2">
    <source>
        <dbReference type="SAM" id="MobiDB-lite"/>
    </source>
</evidence>
<dbReference type="PANTHER" id="PTHR35088:SF1">
    <property type="entry name" value="COILED-COIL DOMAIN-CONTAINING PROTEIN 178"/>
    <property type="match status" value="1"/>
</dbReference>
<feature type="region of interest" description="Disordered" evidence="2">
    <location>
        <begin position="1"/>
        <end position="111"/>
    </location>
</feature>
<dbReference type="OrthoDB" id="10010556at2759"/>
<evidence type="ECO:0000313" key="3">
    <source>
        <dbReference type="EnsemblMetazoa" id="XP_038056712.1"/>
    </source>
</evidence>
<dbReference type="Proteomes" id="UP000887568">
    <property type="component" value="Unplaced"/>
</dbReference>
<feature type="coiled-coil region" evidence="1">
    <location>
        <begin position="808"/>
        <end position="895"/>
    </location>
</feature>
<dbReference type="AlphaFoldDB" id="A0A913ZYS1"/>
<evidence type="ECO:0000256" key="1">
    <source>
        <dbReference type="SAM" id="Coils"/>
    </source>
</evidence>
<keyword evidence="4" id="KW-1185">Reference proteome</keyword>
<sequence>MASSPGAMSEVSDSARVQIRIDAGSQPQKEKMKAFLTQPRTASKLSAVTDEATGITFSPVPSVQTNTETLSSKKGKKRFHSRRQRSVAQDDTAHDSGIEEERSSPDTEGKVDETLSELDQLYPIPEGWPRLHDKIFKRRALFFRKPASTSVELAMEHLQKLQDRIEIWSREVELEILSRRPSVIAASVMNSSRSSSVIEEAPSRLTADTGRKQLRFVSDSALSGAVEELAHSSSGRSSTLRSPRSSLPTTRTAATPRTCELSVQGVGAVAPKAETALTDIEDEIPHLGAEEVIDEVVVLLGSLETDRRDAQDLYEKECKRVLWLQAKIDRLAARRMFEMPRAVQKEHESCATDIAELKWHCAYRARQRGRVQSQVETAELMNARLMEDIAFVQKHCPLVEEKLELERDAMKRIDEAQVQTTDMLNQTYEKLQRTEDKSAEAHGKADMERAHIKRELEAVRDALREINAELDETKALHTSYSHQCNDLRKKLRENAEEKIVLLSTCENAKAAEKIQASKVKEIQEKIIEAEFEHRKKADHNFQLTSQTERMRNQQTKEVNDLEGESKRRLAELRQQESQCRQMSMEIEDTEQKLKTCAKQQVDDAKNVDRIKREMTKVETQLAVVDEEFEKIKIINTAVRNKLIGEEDKAQMLEDTLQGTSDSLRKRVKEETHSRTVLQARISSDTTDLAKQQVEAKKKKAKVSKKAFELEQIVSNILADVKVLRKEHAQRQQTIAELRGSIADLKERRKEMEKSQTFSVKEIEPQCADLEKEILNASKRLDYMAYRTDLINKKLADMAKSQSVMLKVITSTEETIAELTEDLEELTIQVKSGQKQQDDLQDSLTQVTQRMEEGGSKHLEHMKARREMLAQLESDLRESLRENKELAHQYRLKQQEHLKMKEQLLDSLEGRISLEASIKDHKQLSGLQLRLHHALVRYYHIRGLFNQNELMRFEEMSAENSQRVESLQTEMDQAINTISSFLTDQLDGTAASMVHAAANAALLKDDVAIGVSV</sequence>
<dbReference type="RefSeq" id="XP_038056712.1">
    <property type="nucleotide sequence ID" value="XM_038200784.1"/>
</dbReference>
<evidence type="ECO:0008006" key="5">
    <source>
        <dbReference type="Google" id="ProtNLM"/>
    </source>
</evidence>
<dbReference type="PANTHER" id="PTHR35088">
    <property type="entry name" value="COILED-COIL DOMAIN-CONTAINING PROTEIN 178"/>
    <property type="match status" value="1"/>
</dbReference>
<feature type="coiled-coil region" evidence="1">
    <location>
        <begin position="449"/>
        <end position="476"/>
    </location>
</feature>